<feature type="compositionally biased region" description="Polar residues" evidence="1">
    <location>
        <begin position="378"/>
        <end position="390"/>
    </location>
</feature>
<evidence type="ECO:0000313" key="3">
    <source>
        <dbReference type="EMBL" id="GIM90665.1"/>
    </source>
</evidence>
<name>A0A919W3L7_9ACTN</name>
<protein>
    <submittedName>
        <fullName evidence="3">Uncharacterized protein</fullName>
    </submittedName>
</protein>
<feature type="region of interest" description="Disordered" evidence="1">
    <location>
        <begin position="372"/>
        <end position="429"/>
    </location>
</feature>
<reference evidence="3 4" key="1">
    <citation type="submission" date="2021-03" db="EMBL/GenBank/DDBJ databases">
        <title>Whole genome shotgun sequence of Actinoplanes toevensis NBRC 105298.</title>
        <authorList>
            <person name="Komaki H."/>
            <person name="Tamura T."/>
        </authorList>
    </citation>
    <scope>NUCLEOTIDE SEQUENCE [LARGE SCALE GENOMIC DNA]</scope>
    <source>
        <strain evidence="3 4">NBRC 105298</strain>
    </source>
</reference>
<gene>
    <name evidence="3" type="ORF">Ato02nite_024580</name>
</gene>
<keyword evidence="2" id="KW-1133">Transmembrane helix</keyword>
<accession>A0A919W3L7</accession>
<feature type="transmembrane region" description="Helical" evidence="2">
    <location>
        <begin position="20"/>
        <end position="39"/>
    </location>
</feature>
<feature type="compositionally biased region" description="Low complexity" evidence="1">
    <location>
        <begin position="222"/>
        <end position="234"/>
    </location>
</feature>
<keyword evidence="2" id="KW-0812">Transmembrane</keyword>
<organism evidence="3 4">
    <name type="scientific">Paractinoplanes toevensis</name>
    <dbReference type="NCBI Taxonomy" id="571911"/>
    <lineage>
        <taxon>Bacteria</taxon>
        <taxon>Bacillati</taxon>
        <taxon>Actinomycetota</taxon>
        <taxon>Actinomycetes</taxon>
        <taxon>Micromonosporales</taxon>
        <taxon>Micromonosporaceae</taxon>
        <taxon>Paractinoplanes</taxon>
    </lineage>
</organism>
<feature type="region of interest" description="Disordered" evidence="1">
    <location>
        <begin position="438"/>
        <end position="457"/>
    </location>
</feature>
<feature type="compositionally biased region" description="Polar residues" evidence="1">
    <location>
        <begin position="418"/>
        <end position="428"/>
    </location>
</feature>
<comment type="caution">
    <text evidence="3">The sequence shown here is derived from an EMBL/GenBank/DDBJ whole genome shotgun (WGS) entry which is preliminary data.</text>
</comment>
<evidence type="ECO:0000313" key="4">
    <source>
        <dbReference type="Proteomes" id="UP000677082"/>
    </source>
</evidence>
<dbReference type="EMBL" id="BOQN01000034">
    <property type="protein sequence ID" value="GIM90665.1"/>
    <property type="molecule type" value="Genomic_DNA"/>
</dbReference>
<feature type="region of interest" description="Disordered" evidence="1">
    <location>
        <begin position="79"/>
        <end position="252"/>
    </location>
</feature>
<feature type="compositionally biased region" description="Basic and acidic residues" evidence="1">
    <location>
        <begin position="132"/>
        <end position="141"/>
    </location>
</feature>
<feature type="compositionally biased region" description="Low complexity" evidence="1">
    <location>
        <begin position="181"/>
        <end position="199"/>
    </location>
</feature>
<dbReference type="Proteomes" id="UP000677082">
    <property type="component" value="Unassembled WGS sequence"/>
</dbReference>
<feature type="compositionally biased region" description="Polar residues" evidence="1">
    <location>
        <begin position="89"/>
        <end position="100"/>
    </location>
</feature>
<sequence>MRSGISTGEDGAPEATRRVVRLFVLLGVAVAVYLGLSLFDHAARADAGSIGQPTMQTGASDPITAIKAKTADATKAIAKPKPITPKPKSNISKPLTSRATVSKAPAAKATPSREIVSKASSQRTDLPAIEVPDVRPPEAHAPKKTPAPKVQATRMQSIRDGERAQRVQVRTPKPRRPVSGTGAQAARTTVAAARTPITRPKLSSPADRLSRPEPTDRRMTGLPALPQPSSSRQLPSPPQAHLPSRPLLPGQSQTQLPLRLQIQLPSLLVQLPALPQVQLPLPSRAQLPPLLWVQLPPWSQAQLPSWPQVGVPSWSQLPGLAQVQPRSSPQLPVLSPAPASVLTRTAASLGTSLPYPSLLSLVGPQFPALASGSGLSGVATSPAAQAQKPTAPSPAPARQPGNRSTPAGQAHDSGGGNTPATGMVSSSWRPDVAAVGGRLPADVVARGRTVRYAGPPS</sequence>
<feature type="compositionally biased region" description="Basic and acidic residues" evidence="1">
    <location>
        <begin position="208"/>
        <end position="219"/>
    </location>
</feature>
<keyword evidence="4" id="KW-1185">Reference proteome</keyword>
<evidence type="ECO:0000256" key="1">
    <source>
        <dbReference type="SAM" id="MobiDB-lite"/>
    </source>
</evidence>
<evidence type="ECO:0000256" key="2">
    <source>
        <dbReference type="SAM" id="Phobius"/>
    </source>
</evidence>
<dbReference type="AlphaFoldDB" id="A0A919W3L7"/>
<dbReference type="RefSeq" id="WP_213006597.1">
    <property type="nucleotide sequence ID" value="NZ_BOQN01000034.1"/>
</dbReference>
<proteinExistence type="predicted"/>
<keyword evidence="2" id="KW-0472">Membrane</keyword>